<dbReference type="InterPro" id="IPR017927">
    <property type="entry name" value="FAD-bd_FR_type"/>
</dbReference>
<evidence type="ECO:0000256" key="5">
    <source>
        <dbReference type="ARBA" id="ARBA00022723"/>
    </source>
</evidence>
<evidence type="ECO:0000256" key="2">
    <source>
        <dbReference type="ARBA" id="ARBA00006105"/>
    </source>
</evidence>
<dbReference type="Pfam" id="PF00175">
    <property type="entry name" value="NAD_binding_1"/>
    <property type="match status" value="1"/>
</dbReference>
<proteinExistence type="inferred from homology"/>
<dbReference type="PROSITE" id="PS50255">
    <property type="entry name" value="CYTOCHROME_B5_2"/>
    <property type="match status" value="1"/>
</dbReference>
<dbReference type="InterPro" id="IPR036400">
    <property type="entry name" value="Cyt_B5-like_heme/steroid_sf"/>
</dbReference>
<dbReference type="PRINTS" id="PR00406">
    <property type="entry name" value="CYTB5RDTASE"/>
</dbReference>
<keyword evidence="6" id="KW-0274">FAD</keyword>
<evidence type="ECO:0000259" key="10">
    <source>
        <dbReference type="PROSITE" id="PS50255"/>
    </source>
</evidence>
<dbReference type="InterPro" id="IPR008333">
    <property type="entry name" value="Cbr1-like_FAD-bd_dom"/>
</dbReference>
<feature type="domain" description="Cytochrome b5 heme-binding" evidence="10">
    <location>
        <begin position="46"/>
        <end position="119"/>
    </location>
</feature>
<protein>
    <submittedName>
        <fullName evidence="12">Uncharacterized protein</fullName>
    </submittedName>
</protein>
<dbReference type="GO" id="GO:0046872">
    <property type="term" value="F:metal ion binding"/>
    <property type="evidence" value="ECO:0007669"/>
    <property type="project" value="UniProtKB-UniRule"/>
</dbReference>
<accession>A0A1B6DYH6</accession>
<dbReference type="InterPro" id="IPR001433">
    <property type="entry name" value="OxRdtase_FAD/NAD-bd"/>
</dbReference>
<keyword evidence="5 9" id="KW-0479">Metal-binding</keyword>
<dbReference type="SUPFAM" id="SSF55856">
    <property type="entry name" value="Cytochrome b5-like heme/steroid binding domain"/>
    <property type="match status" value="1"/>
</dbReference>
<gene>
    <name evidence="12" type="ORF">g.37920</name>
</gene>
<dbReference type="PANTHER" id="PTHR46237">
    <property type="entry name" value="CYTOCHROME B5 REDUCTASE 4 FAMILY MEMBER"/>
    <property type="match status" value="1"/>
</dbReference>
<dbReference type="PRINTS" id="PR00371">
    <property type="entry name" value="FPNCR"/>
</dbReference>
<dbReference type="GO" id="GO:0006801">
    <property type="term" value="P:superoxide metabolic process"/>
    <property type="evidence" value="ECO:0007669"/>
    <property type="project" value="TreeGrafter"/>
</dbReference>
<sequence length="494" mass="55445">MTSSGSATGNPRNKVGLKPGHSLMDWIRLGNSGKDLTGVGGVFLNISKSELERHNKKDDAWLCIRGKVYNVTHYMDFHPGGEEELMRGVGKDATQLFNQVHAWVNYESILQKCVIGRLEPCLLENTFTTPNSTISTPNTLKLPTTTNHIVPTSNPKPIQMDWFQQIGFLTLVFYTKCSSPLKIHVSLKNETNLCVVLNNVVKNINLEGGISWPSPITTDILGKVQVKLNKRKPGLWQTYGKLEPTEPLTLPEYFPVIVTNVVAINHNTKQIDFIYKNNVFNYIPMGHHILVKAVINGEEVLRPYTPVTGIISTVPPSSVRLLVKSYDSGTVSKWLCSLHKGESFEISCAQGSFNPTVLSSKTNLILLAAGTGITPMISIIIWALNSTKLKVNLLFFNKTEKDIIWHEQMDRLMSDNFRFNVEHILSDAGPEWIGKKGRINLTLLQSLLPESCKDIPNTHFVLICGPILFTQMTERYLKDDLHYTKDNYYCFLGS</sequence>
<keyword evidence="8 9" id="KW-0408">Iron</keyword>
<evidence type="ECO:0000256" key="3">
    <source>
        <dbReference type="ARBA" id="ARBA00022617"/>
    </source>
</evidence>
<keyword evidence="9" id="KW-0472">Membrane</keyword>
<dbReference type="SUPFAM" id="SSF63380">
    <property type="entry name" value="Riboflavin synthase domain-like"/>
    <property type="match status" value="1"/>
</dbReference>
<reference evidence="12" key="1">
    <citation type="submission" date="2015-12" db="EMBL/GenBank/DDBJ databases">
        <title>De novo transcriptome assembly of four potential Pierce s Disease insect vectors from Arizona vineyards.</title>
        <authorList>
            <person name="Tassone E.E."/>
        </authorList>
    </citation>
    <scope>NUCLEOTIDE SEQUENCE</scope>
</reference>
<dbReference type="GO" id="GO:0004128">
    <property type="term" value="F:cytochrome-b5 reductase activity, acting on NAD(P)H"/>
    <property type="evidence" value="ECO:0007669"/>
    <property type="project" value="TreeGrafter"/>
</dbReference>
<dbReference type="PROSITE" id="PS00191">
    <property type="entry name" value="CYTOCHROME_B5_1"/>
    <property type="match status" value="1"/>
</dbReference>
<feature type="domain" description="FAD-binding FR-type" evidence="11">
    <location>
        <begin position="251"/>
        <end position="356"/>
    </location>
</feature>
<evidence type="ECO:0000256" key="4">
    <source>
        <dbReference type="ARBA" id="ARBA00022630"/>
    </source>
</evidence>
<dbReference type="InterPro" id="IPR017938">
    <property type="entry name" value="Riboflavin_synthase-like_b-brl"/>
</dbReference>
<keyword evidence="3 9" id="KW-0349">Heme</keyword>
<dbReference type="FunFam" id="3.10.120.10:FF:000001">
    <property type="entry name" value="Cytochrome b5 reductase 4"/>
    <property type="match status" value="1"/>
</dbReference>
<dbReference type="FunFam" id="3.40.50.80:FF:000021">
    <property type="entry name" value="Cytochrome b5 reductase 4"/>
    <property type="match status" value="1"/>
</dbReference>
<evidence type="ECO:0000256" key="9">
    <source>
        <dbReference type="RuleBase" id="RU362121"/>
    </source>
</evidence>
<dbReference type="Gene3D" id="3.40.50.80">
    <property type="entry name" value="Nucleotide-binding domain of ferredoxin-NADP reductase (FNR) module"/>
    <property type="match status" value="1"/>
</dbReference>
<organism evidence="12">
    <name type="scientific">Clastoptera arizonana</name>
    <name type="common">Arizona spittle bug</name>
    <dbReference type="NCBI Taxonomy" id="38151"/>
    <lineage>
        <taxon>Eukaryota</taxon>
        <taxon>Metazoa</taxon>
        <taxon>Ecdysozoa</taxon>
        <taxon>Arthropoda</taxon>
        <taxon>Hexapoda</taxon>
        <taxon>Insecta</taxon>
        <taxon>Pterygota</taxon>
        <taxon>Neoptera</taxon>
        <taxon>Paraneoptera</taxon>
        <taxon>Hemiptera</taxon>
        <taxon>Auchenorrhyncha</taxon>
        <taxon>Cercopoidea</taxon>
        <taxon>Clastopteridae</taxon>
        <taxon>Clastoptera</taxon>
    </lineage>
</organism>
<evidence type="ECO:0000256" key="8">
    <source>
        <dbReference type="ARBA" id="ARBA00023004"/>
    </source>
</evidence>
<dbReference type="AlphaFoldDB" id="A0A1B6DYH6"/>
<dbReference type="SUPFAM" id="SSF52343">
    <property type="entry name" value="Ferredoxin reductase-like, C-terminal NADP-linked domain"/>
    <property type="match status" value="1"/>
</dbReference>
<keyword evidence="9" id="KW-1133">Transmembrane helix</keyword>
<evidence type="ECO:0000256" key="1">
    <source>
        <dbReference type="ARBA" id="ARBA00001974"/>
    </source>
</evidence>
<dbReference type="Gene3D" id="2.40.30.10">
    <property type="entry name" value="Translation factors"/>
    <property type="match status" value="1"/>
</dbReference>
<dbReference type="PROSITE" id="PS51384">
    <property type="entry name" value="FAD_FR"/>
    <property type="match status" value="1"/>
</dbReference>
<dbReference type="PANTHER" id="PTHR46237:SF1">
    <property type="entry name" value="CYTOCHROME B5 REDUCTASE 4"/>
    <property type="match status" value="1"/>
</dbReference>
<dbReference type="InterPro" id="IPR018506">
    <property type="entry name" value="Cyt_B5_heme-BS"/>
</dbReference>
<name>A0A1B6DYH6_9HEMI</name>
<comment type="similarity">
    <text evidence="9">Belongs to the cytochrome b5 family.</text>
</comment>
<keyword evidence="9" id="KW-0812">Transmembrane</keyword>
<dbReference type="InterPro" id="IPR051872">
    <property type="entry name" value="Cytochrome_b5/Flavoprotein_Rdt"/>
</dbReference>
<dbReference type="InterPro" id="IPR001709">
    <property type="entry name" value="Flavoprot_Pyr_Nucl_cyt_Rdtase"/>
</dbReference>
<keyword evidence="4" id="KW-0285">Flavoprotein</keyword>
<dbReference type="Gene3D" id="3.10.120.10">
    <property type="entry name" value="Cytochrome b5-like heme/steroid binding domain"/>
    <property type="match status" value="1"/>
</dbReference>
<feature type="transmembrane region" description="Helical" evidence="9">
    <location>
        <begin position="364"/>
        <end position="384"/>
    </location>
</feature>
<comment type="similarity">
    <text evidence="2">Belongs to the flavoprotein pyridine nucleotide cytochrome reductase family.</text>
</comment>
<dbReference type="Pfam" id="PF00173">
    <property type="entry name" value="Cyt-b5"/>
    <property type="match status" value="1"/>
</dbReference>
<evidence type="ECO:0000256" key="7">
    <source>
        <dbReference type="ARBA" id="ARBA00023002"/>
    </source>
</evidence>
<dbReference type="CDD" id="cd06183">
    <property type="entry name" value="cyt_b5_reduct_like"/>
    <property type="match status" value="1"/>
</dbReference>
<dbReference type="Pfam" id="PF00970">
    <property type="entry name" value="FAD_binding_6"/>
    <property type="match status" value="1"/>
</dbReference>
<dbReference type="InterPro" id="IPR001199">
    <property type="entry name" value="Cyt_B5-like_heme/steroid-bd"/>
</dbReference>
<comment type="cofactor">
    <cofactor evidence="1">
        <name>FAD</name>
        <dbReference type="ChEBI" id="CHEBI:57692"/>
    </cofactor>
</comment>
<dbReference type="SMART" id="SM01117">
    <property type="entry name" value="Cyt-b5"/>
    <property type="match status" value="1"/>
</dbReference>
<evidence type="ECO:0000256" key="6">
    <source>
        <dbReference type="ARBA" id="ARBA00022827"/>
    </source>
</evidence>
<evidence type="ECO:0000313" key="12">
    <source>
        <dbReference type="EMBL" id="JAS30726.1"/>
    </source>
</evidence>
<evidence type="ECO:0000259" key="11">
    <source>
        <dbReference type="PROSITE" id="PS51384"/>
    </source>
</evidence>
<dbReference type="GO" id="GO:0005783">
    <property type="term" value="C:endoplasmic reticulum"/>
    <property type="evidence" value="ECO:0007669"/>
    <property type="project" value="TreeGrafter"/>
</dbReference>
<dbReference type="EMBL" id="GEDC01006572">
    <property type="protein sequence ID" value="JAS30726.1"/>
    <property type="molecule type" value="Transcribed_RNA"/>
</dbReference>
<dbReference type="GO" id="GO:0020037">
    <property type="term" value="F:heme binding"/>
    <property type="evidence" value="ECO:0007669"/>
    <property type="project" value="UniProtKB-UniRule"/>
</dbReference>
<dbReference type="InterPro" id="IPR039261">
    <property type="entry name" value="FNR_nucleotide-bd"/>
</dbReference>
<keyword evidence="7" id="KW-0560">Oxidoreductase</keyword>